<accession>A0A4Q2AHS3</accession>
<evidence type="ECO:0000313" key="2">
    <source>
        <dbReference type="Proteomes" id="UP000289650"/>
    </source>
</evidence>
<comment type="caution">
    <text evidence="1">The sequence shown here is derived from an EMBL/GenBank/DDBJ whole genome shotgun (WGS) entry which is preliminary data.</text>
</comment>
<sequence>MSTSFAHDAAPALQGTASTYDGLYLRDNLKSQGTLPAVAPFNACPDIIQSITPVADPQKTFGTISSWNTIYPTAPAPGKNYYYVRGLNGSTQDFDGQISLFWAPAQLILFPSIWKNNPLLTASGCEGVTVQAAPGFVGVGADGFVLDTGVQSLPNPNTFYSFIAQNNAAPIPTISSWLEMSQLLTQQLGIGFRNVQTFDPVNGPLLARMGFNIPMSIGESATLQLTISAQGIQAGDTIGLIGDCFTPEMKAILLQPIKTTGTSYVAGIQIDVDPGFNSSVAFQYWNTSGQVPPAGSSLTLSVNYVVPQEKYARALALGVLDSRYAQAAQSEGVGPQQVAPVGQVTFVVTASS</sequence>
<proteinExistence type="predicted"/>
<name>A0A4Q2AHS3_9BURK</name>
<evidence type="ECO:0000313" key="1">
    <source>
        <dbReference type="EMBL" id="RXV68590.1"/>
    </source>
</evidence>
<reference evidence="1 2" key="1">
    <citation type="submission" date="2018-08" db="EMBL/GenBank/DDBJ databases">
        <title>Mountain-cultivated ginseng endophyte, Burkholderia stabilis and its activity against ginseng root rot disease.</title>
        <authorList>
            <person name="Tapan Kumar M."/>
            <person name="Bae H."/>
            <person name="Shanmugam G."/>
            <person name="Jeon J."/>
        </authorList>
    </citation>
    <scope>NUCLEOTIDE SEQUENCE [LARGE SCALE GENOMIC DNA]</scope>
    <source>
        <strain evidence="1 2">EB159</strain>
    </source>
</reference>
<dbReference type="AlphaFoldDB" id="A0A4Q2AHS3"/>
<dbReference type="EMBL" id="QWEX01000002">
    <property type="protein sequence ID" value="RXV68590.1"/>
    <property type="molecule type" value="Genomic_DNA"/>
</dbReference>
<organism evidence="1 2">
    <name type="scientific">Burkholderia stabilis</name>
    <dbReference type="NCBI Taxonomy" id="95485"/>
    <lineage>
        <taxon>Bacteria</taxon>
        <taxon>Pseudomonadati</taxon>
        <taxon>Pseudomonadota</taxon>
        <taxon>Betaproteobacteria</taxon>
        <taxon>Burkholderiales</taxon>
        <taxon>Burkholderiaceae</taxon>
        <taxon>Burkholderia</taxon>
        <taxon>Burkholderia cepacia complex</taxon>
    </lineage>
</organism>
<protein>
    <submittedName>
        <fullName evidence="1">Uncharacterized protein</fullName>
    </submittedName>
</protein>
<dbReference type="Proteomes" id="UP000289650">
    <property type="component" value="Unassembled WGS sequence"/>
</dbReference>
<gene>
    <name evidence="1" type="ORF">D1006_25900</name>
</gene>
<dbReference type="RefSeq" id="WP_129516168.1">
    <property type="nucleotide sequence ID" value="NZ_QWEX01000002.1"/>
</dbReference>
<dbReference type="OrthoDB" id="9790784at2"/>